<protein>
    <submittedName>
        <fullName evidence="2">SJCHGC09819 protein</fullName>
    </submittedName>
</protein>
<accession>Q5BQT2</accession>
<reference evidence="2" key="2">
    <citation type="journal article" date="2006" name="PLoS Pathog.">
        <title>New perspectives on host-parasite interplay by comparative transcriptomic and proteomic analyses of Schistosoma japonicum.</title>
        <authorList>
            <person name="Liu F."/>
            <person name="Lu J."/>
            <person name="Hu W."/>
            <person name="Wang S.Y."/>
            <person name="Cui S.J."/>
            <person name="Chi M."/>
            <person name="Yan Q."/>
            <person name="Wang X.R."/>
            <person name="Song H.D."/>
            <person name="Xu X.N."/>
            <person name="Wang J.J."/>
            <person name="Zhang X.L."/>
            <person name="Zhang X."/>
            <person name="Wang Z.Q."/>
            <person name="Xue C.L."/>
            <person name="Brindley P.J."/>
            <person name="McManus D.P."/>
            <person name="Yang P.Y."/>
            <person name="Feng Z."/>
            <person name="Chen Z."/>
            <person name="Han Z.G."/>
        </authorList>
    </citation>
    <scope>NUCLEOTIDE SEQUENCE</scope>
</reference>
<evidence type="ECO:0000313" key="2">
    <source>
        <dbReference type="EMBL" id="AAX31104.1"/>
    </source>
</evidence>
<proteinExistence type="evidence at transcript level"/>
<evidence type="ECO:0000259" key="1">
    <source>
        <dbReference type="Pfam" id="PF22947"/>
    </source>
</evidence>
<dbReference type="Pfam" id="PF22947">
    <property type="entry name" value="ULD_3"/>
    <property type="match status" value="1"/>
</dbReference>
<name>Q5BQT2_SCHJA</name>
<dbReference type="AlphaFoldDB" id="Q5BQT2"/>
<organism evidence="2">
    <name type="scientific">Schistosoma japonicum</name>
    <name type="common">Blood fluke</name>
    <dbReference type="NCBI Taxonomy" id="6182"/>
    <lineage>
        <taxon>Eukaryota</taxon>
        <taxon>Metazoa</taxon>
        <taxon>Spiralia</taxon>
        <taxon>Lophotrochozoa</taxon>
        <taxon>Platyhelminthes</taxon>
        <taxon>Trematoda</taxon>
        <taxon>Digenea</taxon>
        <taxon>Strigeidida</taxon>
        <taxon>Schistosomatoidea</taxon>
        <taxon>Schistosomatidae</taxon>
        <taxon>Schistosoma</taxon>
    </lineage>
</organism>
<feature type="domain" description="Leucine--tRNA ligase ubiquitin-like" evidence="1">
    <location>
        <begin position="1"/>
        <end position="91"/>
    </location>
</feature>
<dbReference type="InterPro" id="IPR054509">
    <property type="entry name" value="LARS1_ULD"/>
</dbReference>
<sequence length="95" mass="10723">MKIFDGDTYDDVVSRVMSHCRSLTLGNKDLKNITLYRFVDPECGYLRIPPYPMETLQVVQSTSRFIVDNSTVALETSSDRIPIGKKLVYTTALSS</sequence>
<dbReference type="EMBL" id="AY915883">
    <property type="protein sequence ID" value="AAX31104.1"/>
    <property type="molecule type" value="mRNA"/>
</dbReference>
<reference evidence="2" key="1">
    <citation type="submission" date="2005-01" db="EMBL/GenBank/DDBJ databases">
        <authorList>
            <person name="Han Z."/>
        </authorList>
    </citation>
    <scope>NUCLEOTIDE SEQUENCE</scope>
</reference>